<dbReference type="RefSeq" id="WP_106227305.1">
    <property type="nucleotide sequence ID" value="NZ_PVTV01000012.1"/>
</dbReference>
<dbReference type="EMBL" id="PVTV01000012">
    <property type="protein sequence ID" value="PRY98619.1"/>
    <property type="molecule type" value="Genomic_DNA"/>
</dbReference>
<evidence type="ECO:0000313" key="2">
    <source>
        <dbReference type="Proteomes" id="UP000238308"/>
    </source>
</evidence>
<protein>
    <submittedName>
        <fullName evidence="1">Uncharacterized protein</fullName>
    </submittedName>
</protein>
<proteinExistence type="predicted"/>
<evidence type="ECO:0000313" key="1">
    <source>
        <dbReference type="EMBL" id="PRY98619.1"/>
    </source>
</evidence>
<dbReference type="AlphaFoldDB" id="A0A2T0XI46"/>
<reference evidence="1 2" key="1">
    <citation type="submission" date="2018-03" db="EMBL/GenBank/DDBJ databases">
        <title>Genomic Encyclopedia of Type Strains, Phase III (KMG-III): the genomes of soil and plant-associated and newly described type strains.</title>
        <authorList>
            <person name="Whitman W."/>
        </authorList>
    </citation>
    <scope>NUCLEOTIDE SEQUENCE [LARGE SCALE GENOMIC DNA]</scope>
    <source>
        <strain evidence="1 2">MWH-P2sevCIIIb</strain>
    </source>
</reference>
<comment type="caution">
    <text evidence="1">The sequence shown here is derived from an EMBL/GenBank/DDBJ whole genome shotgun (WGS) entry which is preliminary data.</text>
</comment>
<name>A0A2T0XI46_9BURK</name>
<sequence length="275" mass="31411">MSVVLFNELIKQSIQKKRPMSFGKLGAVETDCIANSQANKQIIWGENLGINAGVFPLTEKIVAKWMKEYLDSIRSLDAVAEWWFGKDTALLDQYNPTRLTTTVIDDLLPFYLGKDAWHYGLADKTVLVVHPMVDSIEAQALRFASIWPGASIKKTICVRSFYPPWLTTSHPYKNFFDCLTAIKKQIAKHQFDFAVVGAGAYSLPLLKFIKQMGVPCVHLGGQTQLLFGIRGQRWETEYDEAWRQANFYNNSQYWIKPLPTDIPTNKEMVENGCYW</sequence>
<dbReference type="Proteomes" id="UP000238308">
    <property type="component" value="Unassembled WGS sequence"/>
</dbReference>
<gene>
    <name evidence="1" type="ORF">BCM14_1452</name>
</gene>
<accession>A0A2T0XI46</accession>
<keyword evidence="2" id="KW-1185">Reference proteome</keyword>
<dbReference type="OrthoDB" id="9795420at2"/>
<organism evidence="1 2">
    <name type="scientific">Jezberella montanilacus</name>
    <dbReference type="NCBI Taxonomy" id="323426"/>
    <lineage>
        <taxon>Bacteria</taxon>
        <taxon>Pseudomonadati</taxon>
        <taxon>Pseudomonadota</taxon>
        <taxon>Betaproteobacteria</taxon>
        <taxon>Burkholderiales</taxon>
        <taxon>Alcaligenaceae</taxon>
        <taxon>Jezberella</taxon>
    </lineage>
</organism>